<dbReference type="Proteomes" id="UP001321473">
    <property type="component" value="Unassembled WGS sequence"/>
</dbReference>
<dbReference type="EMBL" id="JARKHS020004484">
    <property type="protein sequence ID" value="KAK8784547.1"/>
    <property type="molecule type" value="Genomic_DNA"/>
</dbReference>
<dbReference type="AlphaFoldDB" id="A0AAQ4FBC0"/>
<sequence length="210" mass="22941">MATRIYNEFDSDGANDLPSVHTLPVVRLLQPMIDGGGDTEFNFTDDHWEPSSPVGGHSGPSVTTAGASGTVAAAPEATEDNSMSLPIVQPAAASNTVASGADASCTIAATVAAGDSRAPRGRMALLEKALTDENEVRAGLLREEHAVRLQMTQEEHQHTLGELDRKKAFNEQMYRLQLQQQEKKTSLRNKCRHWSWRKNSSKLKFSKLRN</sequence>
<gene>
    <name evidence="2" type="ORF">V5799_009090</name>
</gene>
<organism evidence="2 3">
    <name type="scientific">Amblyomma americanum</name>
    <name type="common">Lone star tick</name>
    <dbReference type="NCBI Taxonomy" id="6943"/>
    <lineage>
        <taxon>Eukaryota</taxon>
        <taxon>Metazoa</taxon>
        <taxon>Ecdysozoa</taxon>
        <taxon>Arthropoda</taxon>
        <taxon>Chelicerata</taxon>
        <taxon>Arachnida</taxon>
        <taxon>Acari</taxon>
        <taxon>Parasitiformes</taxon>
        <taxon>Ixodida</taxon>
        <taxon>Ixodoidea</taxon>
        <taxon>Ixodidae</taxon>
        <taxon>Amblyomminae</taxon>
        <taxon>Amblyomma</taxon>
    </lineage>
</organism>
<keyword evidence="3" id="KW-1185">Reference proteome</keyword>
<feature type="region of interest" description="Disordered" evidence="1">
    <location>
        <begin position="45"/>
        <end position="78"/>
    </location>
</feature>
<evidence type="ECO:0000313" key="3">
    <source>
        <dbReference type="Proteomes" id="UP001321473"/>
    </source>
</evidence>
<protein>
    <submittedName>
        <fullName evidence="2">Uncharacterized protein</fullName>
    </submittedName>
</protein>
<evidence type="ECO:0000256" key="1">
    <source>
        <dbReference type="SAM" id="MobiDB-lite"/>
    </source>
</evidence>
<proteinExistence type="predicted"/>
<comment type="caution">
    <text evidence="2">The sequence shown here is derived from an EMBL/GenBank/DDBJ whole genome shotgun (WGS) entry which is preliminary data.</text>
</comment>
<feature type="compositionally biased region" description="Low complexity" evidence="1">
    <location>
        <begin position="50"/>
        <end position="74"/>
    </location>
</feature>
<accession>A0AAQ4FBC0</accession>
<reference evidence="2 3" key="1">
    <citation type="journal article" date="2023" name="Arcadia Sci">
        <title>De novo assembly of a long-read Amblyomma americanum tick genome.</title>
        <authorList>
            <person name="Chou S."/>
            <person name="Poskanzer K.E."/>
            <person name="Rollins M."/>
            <person name="Thuy-Boun P.S."/>
        </authorList>
    </citation>
    <scope>NUCLEOTIDE SEQUENCE [LARGE SCALE GENOMIC DNA]</scope>
    <source>
        <strain evidence="2">F_SG_1</strain>
        <tissue evidence="2">Salivary glands</tissue>
    </source>
</reference>
<evidence type="ECO:0000313" key="2">
    <source>
        <dbReference type="EMBL" id="KAK8784547.1"/>
    </source>
</evidence>
<name>A0AAQ4FBC0_AMBAM</name>